<dbReference type="EMBL" id="CP058905">
    <property type="protein sequence ID" value="QLJ97720.1"/>
    <property type="molecule type" value="Genomic_DNA"/>
</dbReference>
<evidence type="ECO:0000313" key="2">
    <source>
        <dbReference type="EMBL" id="QLJ97720.1"/>
    </source>
</evidence>
<dbReference type="InterPro" id="IPR050766">
    <property type="entry name" value="Bact_Lucif_Oxidored"/>
</dbReference>
<dbReference type="Gene3D" id="3.20.20.30">
    <property type="entry name" value="Luciferase-like domain"/>
    <property type="match status" value="1"/>
</dbReference>
<protein>
    <submittedName>
        <fullName evidence="2">LLM class flavin-dependent oxidoreductase</fullName>
    </submittedName>
</protein>
<dbReference type="PANTHER" id="PTHR30137">
    <property type="entry name" value="LUCIFERASE-LIKE MONOOXYGENASE"/>
    <property type="match status" value="1"/>
</dbReference>
<dbReference type="GO" id="GO:0016705">
    <property type="term" value="F:oxidoreductase activity, acting on paired donors, with incorporation or reduction of molecular oxygen"/>
    <property type="evidence" value="ECO:0007669"/>
    <property type="project" value="InterPro"/>
</dbReference>
<sequence length="350" mass="38998">MHVGFEAAFQNLGKIPDDVFLRKEIAVCVEAESNGFDSVWVTEHHFSDYGLIADPMQLLSHLAGRTSTIRLGTAVLVLPWHDPLRLAEQVLLADHLSGGRVVVGIGRGLSKEEFEGLRVPIEESRARFEECAALLLAALGTGVVEGGEITRQPRRELRPRPFRSFSGRVFSASVSPESAPLVARLGLGSMHIVVKPLELIAQDVDRHRQTWAQVNGGSAPRPLLSANVVVDPSRDRALELAKKYHQASHRLAVRHYGMSAPEFGAMKSYEFYRAMRDSPEQDLDLPPASVVYGTPDDVLRRFDEFHKALDLQGVLTIFHGMPEEDGVRNMRYFVENCLPELKSWPTENTF</sequence>
<gene>
    <name evidence="2" type="ORF">HZU44_23565</name>
</gene>
<accession>A0A7D5Y8Q5</accession>
<evidence type="ECO:0000259" key="1">
    <source>
        <dbReference type="Pfam" id="PF00296"/>
    </source>
</evidence>
<dbReference type="AlphaFoldDB" id="A0A7D5Y8Q5"/>
<dbReference type="PANTHER" id="PTHR30137:SF6">
    <property type="entry name" value="LUCIFERASE-LIKE MONOOXYGENASE"/>
    <property type="match status" value="1"/>
</dbReference>
<dbReference type="InterPro" id="IPR036661">
    <property type="entry name" value="Luciferase-like_sf"/>
</dbReference>
<dbReference type="GO" id="GO:0005829">
    <property type="term" value="C:cytosol"/>
    <property type="evidence" value="ECO:0007669"/>
    <property type="project" value="TreeGrafter"/>
</dbReference>
<name>A0A7D5Y8Q5_9ACTN</name>
<feature type="domain" description="Luciferase-like" evidence="1">
    <location>
        <begin position="8"/>
        <end position="309"/>
    </location>
</feature>
<proteinExistence type="predicted"/>
<dbReference type="SUPFAM" id="SSF51679">
    <property type="entry name" value="Bacterial luciferase-like"/>
    <property type="match status" value="1"/>
</dbReference>
<dbReference type="Pfam" id="PF00296">
    <property type="entry name" value="Bac_luciferase"/>
    <property type="match status" value="1"/>
</dbReference>
<reference evidence="2" key="1">
    <citation type="submission" date="2020-08" db="EMBL/GenBank/DDBJ databases">
        <title>A bifunctional nitrone conjugated secondary metabolite targeting the ribosome.</title>
        <authorList>
            <person name="Limbrick E.M."/>
            <person name="Graf M."/>
            <person name="Derewacz D.K."/>
            <person name="Nguyen F."/>
            <person name="Spraggins J.M."/>
            <person name="Wieland M."/>
            <person name="Ynigez-Gutierrez A.E."/>
            <person name="Reisman B.J."/>
            <person name="Zinshteyn B."/>
            <person name="McCulloch K."/>
            <person name="Iverson T.M."/>
            <person name="Green R."/>
            <person name="Wilson D.N."/>
            <person name="Bachmann B.O."/>
        </authorList>
    </citation>
    <scope>NUCLEOTIDE SEQUENCE</scope>
    <source>
        <strain evidence="2">Africana</strain>
    </source>
</reference>
<organism evidence="2">
    <name type="scientific">Micromonospora carbonacea</name>
    <dbReference type="NCBI Taxonomy" id="47853"/>
    <lineage>
        <taxon>Bacteria</taxon>
        <taxon>Bacillati</taxon>
        <taxon>Actinomycetota</taxon>
        <taxon>Actinomycetes</taxon>
        <taxon>Micromonosporales</taxon>
        <taxon>Micromonosporaceae</taxon>
        <taxon>Micromonospora</taxon>
    </lineage>
</organism>
<dbReference type="InterPro" id="IPR011251">
    <property type="entry name" value="Luciferase-like_dom"/>
</dbReference>